<dbReference type="Pfam" id="PF13727">
    <property type="entry name" value="CoA_binding_3"/>
    <property type="match status" value="1"/>
</dbReference>
<dbReference type="AlphaFoldDB" id="A0A1H9LC49"/>
<keyword evidence="1" id="KW-0472">Membrane</keyword>
<gene>
    <name evidence="2" type="ORF">SAMN04244573_02846</name>
</gene>
<dbReference type="Proteomes" id="UP000199267">
    <property type="component" value="Unassembled WGS sequence"/>
</dbReference>
<keyword evidence="1" id="KW-0812">Transmembrane</keyword>
<feature type="transmembrane region" description="Helical" evidence="1">
    <location>
        <begin position="112"/>
        <end position="135"/>
    </location>
</feature>
<keyword evidence="1" id="KW-1133">Transmembrane helix</keyword>
<reference evidence="2 3" key="1">
    <citation type="submission" date="2016-10" db="EMBL/GenBank/DDBJ databases">
        <authorList>
            <person name="de Groot N.N."/>
        </authorList>
    </citation>
    <scope>NUCLEOTIDE SEQUENCE [LARGE SCALE GENOMIC DNA]</scope>
    <source>
        <strain evidence="2 3">DSM 378</strain>
    </source>
</reference>
<proteinExistence type="predicted"/>
<feature type="transmembrane region" description="Helical" evidence="1">
    <location>
        <begin position="48"/>
        <end position="69"/>
    </location>
</feature>
<evidence type="ECO:0000313" key="3">
    <source>
        <dbReference type="Proteomes" id="UP000199267"/>
    </source>
</evidence>
<evidence type="ECO:0000313" key="2">
    <source>
        <dbReference type="EMBL" id="SER09006.1"/>
    </source>
</evidence>
<organism evidence="2 3">
    <name type="scientific">Azotobacter beijerinckii</name>
    <dbReference type="NCBI Taxonomy" id="170623"/>
    <lineage>
        <taxon>Bacteria</taxon>
        <taxon>Pseudomonadati</taxon>
        <taxon>Pseudomonadota</taxon>
        <taxon>Gammaproteobacteria</taxon>
        <taxon>Pseudomonadales</taxon>
        <taxon>Pseudomonadaceae</taxon>
        <taxon>Azotobacter</taxon>
    </lineage>
</organism>
<sequence length="236" mass="26421">MIPRYEPTFAERYPVPLFVALLDLLIVVVAGFAAYYLRFDDFDMSGRYNTATSLGGIVVVFCLALGGVYGSQRGQPFLRQFRVLTIAWLAASGILLSLSFLLKVSESYSRLWFVSMLLIGWGLCLLLRFSAFLLLRRLRGAGRNLKTVLLVDSGGLSAGQLNSGHIREEYGFKVVFTLRFSNDEGWLDSLVAKVNEHGVHEVWLCLPLSEGGAVRSVLYALRHHTVAIRFIFHRKG</sequence>
<name>A0A1H9LC49_9GAMM</name>
<evidence type="ECO:0000256" key="1">
    <source>
        <dbReference type="SAM" id="Phobius"/>
    </source>
</evidence>
<protein>
    <submittedName>
        <fullName evidence="2">CoA-binding domain-containing protein</fullName>
    </submittedName>
</protein>
<dbReference type="RefSeq" id="WP_090623128.1">
    <property type="nucleotide sequence ID" value="NZ_FOFJ01000028.1"/>
</dbReference>
<feature type="transmembrane region" description="Helical" evidence="1">
    <location>
        <begin position="12"/>
        <end position="36"/>
    </location>
</feature>
<dbReference type="EMBL" id="FOFJ01000028">
    <property type="protein sequence ID" value="SER09006.1"/>
    <property type="molecule type" value="Genomic_DNA"/>
</dbReference>
<accession>A0A1H9LC49</accession>
<feature type="transmembrane region" description="Helical" evidence="1">
    <location>
        <begin position="81"/>
        <end position="100"/>
    </location>
</feature>